<dbReference type="EMBL" id="CAUEEQ010013101">
    <property type="protein sequence ID" value="CAJ0937045.1"/>
    <property type="molecule type" value="Genomic_DNA"/>
</dbReference>
<keyword evidence="3 5" id="KW-1133">Transmembrane helix</keyword>
<evidence type="ECO:0000256" key="2">
    <source>
        <dbReference type="ARBA" id="ARBA00022692"/>
    </source>
</evidence>
<proteinExistence type="predicted"/>
<dbReference type="SMART" id="SM00805">
    <property type="entry name" value="AGTRAP"/>
    <property type="match status" value="1"/>
</dbReference>
<dbReference type="PANTHER" id="PTHR16521:SF3">
    <property type="entry name" value="TYPE-1 ANGIOTENSIN II RECEPTOR-ASSOCIATED PROTEIN"/>
    <property type="match status" value="1"/>
</dbReference>
<reference evidence="7" key="1">
    <citation type="submission" date="2023-07" db="EMBL/GenBank/DDBJ databases">
        <authorList>
            <person name="Stuckert A."/>
        </authorList>
    </citation>
    <scope>NUCLEOTIDE SEQUENCE</scope>
</reference>
<gene>
    <name evidence="7" type="ORF">RIMI_LOCUS7047939</name>
</gene>
<evidence type="ECO:0000313" key="8">
    <source>
        <dbReference type="Proteomes" id="UP001176940"/>
    </source>
</evidence>
<evidence type="ECO:0008006" key="9">
    <source>
        <dbReference type="Google" id="ProtNLM"/>
    </source>
</evidence>
<keyword evidence="2 5" id="KW-0812">Transmembrane</keyword>
<keyword evidence="8" id="KW-1185">Reference proteome</keyword>
<dbReference type="Proteomes" id="UP001176940">
    <property type="component" value="Unassembled WGS sequence"/>
</dbReference>
<comment type="caution">
    <text evidence="7">The sequence shown here is derived from an EMBL/GenBank/DDBJ whole genome shotgun (WGS) entry which is preliminary data.</text>
</comment>
<feature type="chain" id="PRO_5045272915" description="Type-1 angiotensin II receptor-associated protein" evidence="6">
    <location>
        <begin position="23"/>
        <end position="163"/>
    </location>
</feature>
<organism evidence="7 8">
    <name type="scientific">Ranitomeya imitator</name>
    <name type="common">mimic poison frog</name>
    <dbReference type="NCBI Taxonomy" id="111125"/>
    <lineage>
        <taxon>Eukaryota</taxon>
        <taxon>Metazoa</taxon>
        <taxon>Chordata</taxon>
        <taxon>Craniata</taxon>
        <taxon>Vertebrata</taxon>
        <taxon>Euteleostomi</taxon>
        <taxon>Amphibia</taxon>
        <taxon>Batrachia</taxon>
        <taxon>Anura</taxon>
        <taxon>Neobatrachia</taxon>
        <taxon>Hyloidea</taxon>
        <taxon>Dendrobatidae</taxon>
        <taxon>Dendrobatinae</taxon>
        <taxon>Ranitomeya</taxon>
    </lineage>
</organism>
<feature type="transmembrane region" description="Helical" evidence="5">
    <location>
        <begin position="57"/>
        <end position="80"/>
    </location>
</feature>
<name>A0ABN9LEA7_9NEOB</name>
<feature type="transmembrane region" description="Helical" evidence="5">
    <location>
        <begin position="32"/>
        <end position="50"/>
    </location>
</feature>
<dbReference type="PANTHER" id="PTHR16521">
    <property type="entry name" value="TYPE-1 ANGIOTENSIN II RECEPTOR-ASSOCIATED PROTEIN"/>
    <property type="match status" value="1"/>
</dbReference>
<accession>A0ABN9LEA7</accession>
<feature type="transmembrane region" description="Helical" evidence="5">
    <location>
        <begin position="100"/>
        <end position="121"/>
    </location>
</feature>
<evidence type="ECO:0000256" key="5">
    <source>
        <dbReference type="SAM" id="Phobius"/>
    </source>
</evidence>
<keyword evidence="6" id="KW-0732">Signal</keyword>
<protein>
    <recommendedName>
        <fullName evidence="9">Type-1 angiotensin II receptor-associated protein</fullName>
    </recommendedName>
</protein>
<comment type="subcellular location">
    <subcellularLocation>
        <location evidence="1">Membrane</location>
        <topology evidence="1">Multi-pass membrane protein</topology>
    </subcellularLocation>
</comment>
<sequence>MELPAINLKAIVFVHWLLTVFAESTYPNWLPNAYCLSNFSVLALGVWAVAQRDSVDAIFMFMVGLVVTVVLDILLLALFYSRSELAFEKSQDRDLFRFSGGMAILSLILKPLSCFFIYHMYVERGGDCSINLGLITVSRDRSAYQTIDHTDTSAEQDKLPSRY</sequence>
<feature type="signal peptide" evidence="6">
    <location>
        <begin position="1"/>
        <end position="22"/>
    </location>
</feature>
<evidence type="ECO:0000256" key="6">
    <source>
        <dbReference type="SAM" id="SignalP"/>
    </source>
</evidence>
<dbReference type="Pfam" id="PF06396">
    <property type="entry name" value="AGTRAP"/>
    <property type="match status" value="1"/>
</dbReference>
<dbReference type="InterPro" id="IPR009436">
    <property type="entry name" value="AGTRAP"/>
</dbReference>
<keyword evidence="4 5" id="KW-0472">Membrane</keyword>
<evidence type="ECO:0000256" key="4">
    <source>
        <dbReference type="ARBA" id="ARBA00023136"/>
    </source>
</evidence>
<evidence type="ECO:0000313" key="7">
    <source>
        <dbReference type="EMBL" id="CAJ0937045.1"/>
    </source>
</evidence>
<evidence type="ECO:0000256" key="3">
    <source>
        <dbReference type="ARBA" id="ARBA00022989"/>
    </source>
</evidence>
<evidence type="ECO:0000256" key="1">
    <source>
        <dbReference type="ARBA" id="ARBA00004141"/>
    </source>
</evidence>